<comment type="caution">
    <text evidence="1">The sequence shown here is derived from an EMBL/GenBank/DDBJ whole genome shotgun (WGS) entry which is preliminary data.</text>
</comment>
<reference evidence="1" key="1">
    <citation type="submission" date="2020-09" db="EMBL/GenBank/DDBJ databases">
        <title>Taishania pollutisoli gen. nov., sp. nov., Isolated from Tetrabromobisphenol A-Contaminated Soil.</title>
        <authorList>
            <person name="Chen Q."/>
        </authorList>
    </citation>
    <scope>NUCLEOTIDE SEQUENCE</scope>
    <source>
        <strain evidence="1">CZZ-1</strain>
    </source>
</reference>
<keyword evidence="2" id="KW-1185">Reference proteome</keyword>
<dbReference type="RefSeq" id="WP_216714208.1">
    <property type="nucleotide sequence ID" value="NZ_JACVEL010000006.1"/>
</dbReference>
<protein>
    <submittedName>
        <fullName evidence="1">Uncharacterized protein</fullName>
    </submittedName>
</protein>
<gene>
    <name evidence="1" type="ORF">H9Y05_10095</name>
</gene>
<evidence type="ECO:0000313" key="1">
    <source>
        <dbReference type="EMBL" id="MBC9812821.1"/>
    </source>
</evidence>
<dbReference type="AlphaFoldDB" id="A0A8J6TXP3"/>
<proteinExistence type="predicted"/>
<sequence>MKIFISITILLYCTSFSISQEKTTLLEASGEIPGFLSKQTHEAYLIPDITSWQYLNKLDKQSALELIYTSNMIVFGDPVSDYCTQLIRTISGNAINVYTVRSNSIGTFSNEHGDLFITTGLISRLSDESQLAFFLLRELELSPFDHSDQHYKNAGILTLEKLISLVGTYSNEQLESVEKKVIDQLTSKGYAQHNLLSSYDILLYKDAPFLEKPFDWNYFNQGNVFVPQVEYTAVVNPKPRLYAPEKQFPEITARKNKWETGTSSSSDQVSSMYLVNGSLFNKIVECGRMESVNLRIMNAEFISALYEIYVLESSGFSNEYLHTMKVLAWWGVAKDRSNEIEKVDFTEYQVSDNDGAYFSRYIKRQRPSAILAFGFRHTYDQLKKSPESVLYTNVLKDLIRLSRKHNEFSLNQFYTVTYQSVRNNNAGSSVNATDTLKNYHLFMLPDVVSDPAIKRLFSDSLAGSTTNYANKPVAYKLFSTNTYKKGRAQNQKQQAKISIDQLNSSLTKHNIRIAHSKQIYTLDDYQQKYQINYTFFQQYYHTRFNSPVLPIKSTDIVRQALSDQNALLGFGFYNHAYRPKLRGFHLIGLVGVTLPYVLPELFFRGHKTQTIVFLFNAETGEMVNHINRKYNDSFSKYNLHNDILNTTLNLVHP</sequence>
<evidence type="ECO:0000313" key="2">
    <source>
        <dbReference type="Proteomes" id="UP000652681"/>
    </source>
</evidence>
<dbReference type="Proteomes" id="UP000652681">
    <property type="component" value="Unassembled WGS sequence"/>
</dbReference>
<accession>A0A8J6TXP3</accession>
<organism evidence="1 2">
    <name type="scientific">Taishania pollutisoli</name>
    <dbReference type="NCBI Taxonomy" id="2766479"/>
    <lineage>
        <taxon>Bacteria</taxon>
        <taxon>Pseudomonadati</taxon>
        <taxon>Bacteroidota</taxon>
        <taxon>Flavobacteriia</taxon>
        <taxon>Flavobacteriales</taxon>
        <taxon>Crocinitomicaceae</taxon>
        <taxon>Taishania</taxon>
    </lineage>
</organism>
<name>A0A8J6TXP3_9FLAO</name>
<dbReference type="EMBL" id="JACVEL010000006">
    <property type="protein sequence ID" value="MBC9812821.1"/>
    <property type="molecule type" value="Genomic_DNA"/>
</dbReference>